<evidence type="ECO:0000313" key="2">
    <source>
        <dbReference type="Proteomes" id="UP000261088"/>
    </source>
</evidence>
<accession>A0AB37LYG4</accession>
<sequence>MHHQSKHCLGVRQCPFLRLCGSRHTFVQNSFWAMVFRRIISLLRKNLMNDGIKNGSLYQNLELNSYFCIGRVL</sequence>
<reference evidence="1 2" key="1">
    <citation type="submission" date="2018-08" db="EMBL/GenBank/DDBJ databases">
        <title>A genome reference for cultivated species of the human gut microbiota.</title>
        <authorList>
            <person name="Zou Y."/>
            <person name="Xue W."/>
            <person name="Luo G."/>
        </authorList>
    </citation>
    <scope>NUCLEOTIDE SEQUENCE [LARGE SCALE GENOMIC DNA]</scope>
    <source>
        <strain evidence="1 2">OM05-11AA</strain>
    </source>
</reference>
<evidence type="ECO:0000313" key="1">
    <source>
        <dbReference type="EMBL" id="RGN53440.1"/>
    </source>
</evidence>
<dbReference type="GeneID" id="99802942"/>
<dbReference type="RefSeq" id="WP_010538280.1">
    <property type="nucleotide sequence ID" value="NZ_QSUP01000003.1"/>
</dbReference>
<proteinExistence type="predicted"/>
<comment type="caution">
    <text evidence="1">The sequence shown here is derived from an EMBL/GenBank/DDBJ whole genome shotgun (WGS) entry which is preliminary data.</text>
</comment>
<dbReference type="Proteomes" id="UP000261088">
    <property type="component" value="Unassembled WGS sequence"/>
</dbReference>
<protein>
    <submittedName>
        <fullName evidence="1">Uncharacterized protein</fullName>
    </submittedName>
</protein>
<dbReference type="EMBL" id="QSUP01000003">
    <property type="protein sequence ID" value="RGN53440.1"/>
    <property type="molecule type" value="Genomic_DNA"/>
</dbReference>
<name>A0AB37LYG4_9BACT</name>
<gene>
    <name evidence="1" type="ORF">DXB61_04605</name>
</gene>
<dbReference type="AlphaFoldDB" id="A0AB37LYG4"/>
<organism evidence="1 2">
    <name type="scientific">Parabacteroides merdae</name>
    <dbReference type="NCBI Taxonomy" id="46503"/>
    <lineage>
        <taxon>Bacteria</taxon>
        <taxon>Pseudomonadati</taxon>
        <taxon>Bacteroidota</taxon>
        <taxon>Bacteroidia</taxon>
        <taxon>Bacteroidales</taxon>
        <taxon>Tannerellaceae</taxon>
        <taxon>Parabacteroides</taxon>
    </lineage>
</organism>